<sequence length="32" mass="3677">MCPGRIAHDREVHRSFGTSSPQRHEWTVAATR</sequence>
<proteinExistence type="predicted"/>
<keyword evidence="3" id="KW-1185">Reference proteome</keyword>
<organism evidence="2 3">
    <name type="scientific">Rhodococcus rhodnii LMG 5362</name>
    <dbReference type="NCBI Taxonomy" id="1273125"/>
    <lineage>
        <taxon>Bacteria</taxon>
        <taxon>Bacillati</taxon>
        <taxon>Actinomycetota</taxon>
        <taxon>Actinomycetes</taxon>
        <taxon>Mycobacteriales</taxon>
        <taxon>Nocardiaceae</taxon>
        <taxon>Rhodococcus</taxon>
    </lineage>
</organism>
<evidence type="ECO:0000313" key="3">
    <source>
        <dbReference type="Proteomes" id="UP000013525"/>
    </source>
</evidence>
<dbReference type="EMBL" id="APMY01000079">
    <property type="protein sequence ID" value="EOM75905.1"/>
    <property type="molecule type" value="Genomic_DNA"/>
</dbReference>
<feature type="region of interest" description="Disordered" evidence="1">
    <location>
        <begin position="1"/>
        <end position="32"/>
    </location>
</feature>
<dbReference type="AlphaFoldDB" id="R7WKU8"/>
<evidence type="ECO:0000256" key="1">
    <source>
        <dbReference type="SAM" id="MobiDB-lite"/>
    </source>
</evidence>
<comment type="caution">
    <text evidence="2">The sequence shown here is derived from an EMBL/GenBank/DDBJ whole genome shotgun (WGS) entry which is preliminary data.</text>
</comment>
<protein>
    <submittedName>
        <fullName evidence="2">Uncharacterized protein</fullName>
    </submittedName>
</protein>
<gene>
    <name evidence="2" type="ORF">Rrhod_2817</name>
</gene>
<feature type="compositionally biased region" description="Basic and acidic residues" evidence="1">
    <location>
        <begin position="1"/>
        <end position="14"/>
    </location>
</feature>
<reference evidence="2 3" key="1">
    <citation type="journal article" date="2013" name="Genome Announc.">
        <title>Draft Genome Sequence of Rhodococcus rhodnii Strain LMG5362, a Symbiont of Rhodnius prolixus (Hemiptera, Reduviidae, Triatominae), the Principle Vector of Trypanosoma cruzi.</title>
        <authorList>
            <person name="Pachebat J.A."/>
            <person name="van Keulen G."/>
            <person name="Whitten M.M."/>
            <person name="Girdwood S."/>
            <person name="Del Sol R."/>
            <person name="Dyson P.J."/>
            <person name="Facey P.D."/>
        </authorList>
    </citation>
    <scope>NUCLEOTIDE SEQUENCE [LARGE SCALE GENOMIC DNA]</scope>
    <source>
        <strain evidence="2 3">LMG 5362</strain>
    </source>
</reference>
<dbReference type="Proteomes" id="UP000013525">
    <property type="component" value="Unassembled WGS sequence"/>
</dbReference>
<name>R7WKU8_9NOCA</name>
<accession>R7WKU8</accession>
<evidence type="ECO:0000313" key="2">
    <source>
        <dbReference type="EMBL" id="EOM75905.1"/>
    </source>
</evidence>